<feature type="region of interest" description="Disordered" evidence="3">
    <location>
        <begin position="121"/>
        <end position="146"/>
    </location>
</feature>
<evidence type="ECO:0000256" key="4">
    <source>
        <dbReference type="SAM" id="SignalP"/>
    </source>
</evidence>
<evidence type="ECO:0000313" key="6">
    <source>
        <dbReference type="Proteomes" id="UP001153712"/>
    </source>
</evidence>
<organism evidence="5 6">
    <name type="scientific">Phyllotreta striolata</name>
    <name type="common">Striped flea beetle</name>
    <name type="synonym">Crioceris striolata</name>
    <dbReference type="NCBI Taxonomy" id="444603"/>
    <lineage>
        <taxon>Eukaryota</taxon>
        <taxon>Metazoa</taxon>
        <taxon>Ecdysozoa</taxon>
        <taxon>Arthropoda</taxon>
        <taxon>Hexapoda</taxon>
        <taxon>Insecta</taxon>
        <taxon>Pterygota</taxon>
        <taxon>Neoptera</taxon>
        <taxon>Endopterygota</taxon>
        <taxon>Coleoptera</taxon>
        <taxon>Polyphaga</taxon>
        <taxon>Cucujiformia</taxon>
        <taxon>Chrysomeloidea</taxon>
        <taxon>Chrysomelidae</taxon>
        <taxon>Galerucinae</taxon>
        <taxon>Alticini</taxon>
        <taxon>Phyllotreta</taxon>
    </lineage>
</organism>
<dbReference type="GO" id="GO:0062129">
    <property type="term" value="C:chitin-based extracellular matrix"/>
    <property type="evidence" value="ECO:0007669"/>
    <property type="project" value="TreeGrafter"/>
</dbReference>
<dbReference type="InterPro" id="IPR050468">
    <property type="entry name" value="Cuticle_Struct_Prot"/>
</dbReference>
<keyword evidence="6" id="KW-1185">Reference proteome</keyword>
<dbReference type="GO" id="GO:0008010">
    <property type="term" value="F:structural constituent of chitin-based larval cuticle"/>
    <property type="evidence" value="ECO:0007669"/>
    <property type="project" value="TreeGrafter"/>
</dbReference>
<reference evidence="5" key="1">
    <citation type="submission" date="2022-01" db="EMBL/GenBank/DDBJ databases">
        <authorList>
            <person name="King R."/>
        </authorList>
    </citation>
    <scope>NUCLEOTIDE SEQUENCE</scope>
</reference>
<name>A0A9N9THI7_PHYSR</name>
<dbReference type="Proteomes" id="UP001153712">
    <property type="component" value="Chromosome 2"/>
</dbReference>
<dbReference type="PROSITE" id="PS51155">
    <property type="entry name" value="CHIT_BIND_RR_2"/>
    <property type="match status" value="1"/>
</dbReference>
<feature type="chain" id="PRO_5040441663" evidence="4">
    <location>
        <begin position="17"/>
        <end position="164"/>
    </location>
</feature>
<dbReference type="EMBL" id="OU900095">
    <property type="protein sequence ID" value="CAG9858247.1"/>
    <property type="molecule type" value="Genomic_DNA"/>
</dbReference>
<dbReference type="AlphaFoldDB" id="A0A9N9THI7"/>
<dbReference type="PANTHER" id="PTHR10380:SF241">
    <property type="entry name" value="CUTICULAR PROTEIN 47EG-RELATED"/>
    <property type="match status" value="1"/>
</dbReference>
<keyword evidence="1 2" id="KW-0193">Cuticle</keyword>
<dbReference type="PANTHER" id="PTHR10380">
    <property type="entry name" value="CUTICLE PROTEIN"/>
    <property type="match status" value="1"/>
</dbReference>
<proteinExistence type="predicted"/>
<dbReference type="Pfam" id="PF00379">
    <property type="entry name" value="Chitin_bind_4"/>
    <property type="match status" value="1"/>
</dbReference>
<evidence type="ECO:0000256" key="1">
    <source>
        <dbReference type="ARBA" id="ARBA00022460"/>
    </source>
</evidence>
<accession>A0A9N9THI7</accession>
<dbReference type="InterPro" id="IPR031311">
    <property type="entry name" value="CHIT_BIND_RR_consensus"/>
</dbReference>
<feature type="compositionally biased region" description="Basic and acidic residues" evidence="3">
    <location>
        <begin position="130"/>
        <end position="143"/>
    </location>
</feature>
<dbReference type="InterPro" id="IPR000618">
    <property type="entry name" value="Insect_cuticle"/>
</dbReference>
<feature type="compositionally biased region" description="Polar residues" evidence="3">
    <location>
        <begin position="53"/>
        <end position="80"/>
    </location>
</feature>
<gene>
    <name evidence="5" type="ORF">PHYEVI_LOCUS4637</name>
</gene>
<dbReference type="PRINTS" id="PR00947">
    <property type="entry name" value="CUTICLE"/>
</dbReference>
<evidence type="ECO:0000313" key="5">
    <source>
        <dbReference type="EMBL" id="CAG9858247.1"/>
    </source>
</evidence>
<keyword evidence="4" id="KW-0732">Signal</keyword>
<dbReference type="OrthoDB" id="6372059at2759"/>
<evidence type="ECO:0000256" key="2">
    <source>
        <dbReference type="PROSITE-ProRule" id="PRU00497"/>
    </source>
</evidence>
<evidence type="ECO:0000256" key="3">
    <source>
        <dbReference type="SAM" id="MobiDB-lite"/>
    </source>
</evidence>
<sequence>MHLIAVLIAIAGASVAQQLQGEPIPIVRYENEGVNADGSYSWSFETGNGIQAQEQGQIKNQGTENEGPSVQGSVQYTSEDGTPISLTYVADENGFQPQGDHLPTPPPIPEAIQKALEWNAAHPEEDQENEVGRAQRQVSDRAEYNGNQRYYNQRKEFNRFQRKF</sequence>
<feature type="region of interest" description="Disordered" evidence="3">
    <location>
        <begin position="53"/>
        <end position="81"/>
    </location>
</feature>
<dbReference type="PROSITE" id="PS00233">
    <property type="entry name" value="CHIT_BIND_RR_1"/>
    <property type="match status" value="1"/>
</dbReference>
<protein>
    <submittedName>
        <fullName evidence="5">Uncharacterized protein</fullName>
    </submittedName>
</protein>
<feature type="signal peptide" evidence="4">
    <location>
        <begin position="1"/>
        <end position="16"/>
    </location>
</feature>